<proteinExistence type="predicted"/>
<gene>
    <name evidence="3" type="ORF">METEAL_38190</name>
</gene>
<dbReference type="KEGG" id="msil:METEAL_38190"/>
<evidence type="ECO:0000259" key="2">
    <source>
        <dbReference type="Pfam" id="PF02915"/>
    </source>
</evidence>
<dbReference type="GO" id="GO:0046872">
    <property type="term" value="F:metal ion binding"/>
    <property type="evidence" value="ECO:0007669"/>
    <property type="project" value="InterPro"/>
</dbReference>
<feature type="domain" description="Rubrerythrin diiron-binding" evidence="2">
    <location>
        <begin position="15"/>
        <end position="152"/>
    </location>
</feature>
<organism evidence="3 4">
    <name type="scientific">Mesoterricola silvestris</name>
    <dbReference type="NCBI Taxonomy" id="2927979"/>
    <lineage>
        <taxon>Bacteria</taxon>
        <taxon>Pseudomonadati</taxon>
        <taxon>Acidobacteriota</taxon>
        <taxon>Holophagae</taxon>
        <taxon>Holophagales</taxon>
        <taxon>Holophagaceae</taxon>
        <taxon>Mesoterricola</taxon>
    </lineage>
</organism>
<evidence type="ECO:0000313" key="4">
    <source>
        <dbReference type="Proteomes" id="UP001238179"/>
    </source>
</evidence>
<dbReference type="InterPro" id="IPR003251">
    <property type="entry name" value="Rr_diiron-bd_dom"/>
</dbReference>
<sequence length="175" mass="19803">MTIRGIDLAALTLMDALDLAILVEDEAMERYEEFAFQMEQHRTPEAAKFFRYMIENEAKHGRDLRARRELDFRDAPSRVNAAMIWDVEAPDYDAARAFMTPRRAMEAALAAEIKAHAFFEGALASIQDPAVAALFVELRDEERQHQALVRAELDKLPPDGPLDDEDFVDPPAAVD</sequence>
<dbReference type="Pfam" id="PF02915">
    <property type="entry name" value="Rubrerythrin"/>
    <property type="match status" value="1"/>
</dbReference>
<dbReference type="RefSeq" id="WP_316413318.1">
    <property type="nucleotide sequence ID" value="NZ_AP027080.1"/>
</dbReference>
<dbReference type="InterPro" id="IPR009078">
    <property type="entry name" value="Ferritin-like_SF"/>
</dbReference>
<dbReference type="InterPro" id="IPR012347">
    <property type="entry name" value="Ferritin-like"/>
</dbReference>
<dbReference type="CDD" id="cd01045">
    <property type="entry name" value="Ferritin_like_AB"/>
    <property type="match status" value="1"/>
</dbReference>
<evidence type="ECO:0000313" key="3">
    <source>
        <dbReference type="EMBL" id="BDU74645.1"/>
    </source>
</evidence>
<dbReference type="Proteomes" id="UP001238179">
    <property type="component" value="Chromosome"/>
</dbReference>
<dbReference type="GO" id="GO:0016491">
    <property type="term" value="F:oxidoreductase activity"/>
    <property type="evidence" value="ECO:0007669"/>
    <property type="project" value="InterPro"/>
</dbReference>
<dbReference type="Gene3D" id="1.20.1260.10">
    <property type="match status" value="1"/>
</dbReference>
<evidence type="ECO:0000256" key="1">
    <source>
        <dbReference type="SAM" id="MobiDB-lite"/>
    </source>
</evidence>
<feature type="region of interest" description="Disordered" evidence="1">
    <location>
        <begin position="151"/>
        <end position="175"/>
    </location>
</feature>
<keyword evidence="4" id="KW-1185">Reference proteome</keyword>
<reference evidence="4" key="1">
    <citation type="journal article" date="2023" name="Int. J. Syst. Evol. Microbiol.">
        <title>Mesoterricola silvestris gen. nov., sp. nov., Mesoterricola sediminis sp. nov., Geothrix oryzae sp. nov., Geothrix edaphica sp. nov., Geothrix rubra sp. nov., and Geothrix limicola sp. nov., six novel members of Acidobacteriota isolated from soils.</title>
        <authorList>
            <person name="Itoh H."/>
            <person name="Sugisawa Y."/>
            <person name="Mise K."/>
            <person name="Xu Z."/>
            <person name="Kuniyasu M."/>
            <person name="Ushijima N."/>
            <person name="Kawano K."/>
            <person name="Kobayashi E."/>
            <person name="Shiratori Y."/>
            <person name="Masuda Y."/>
            <person name="Senoo K."/>
        </authorList>
    </citation>
    <scope>NUCLEOTIDE SEQUENCE [LARGE SCALE GENOMIC DNA]</scope>
    <source>
        <strain evidence="4">W79</strain>
    </source>
</reference>
<dbReference type="EMBL" id="AP027080">
    <property type="protein sequence ID" value="BDU74645.1"/>
    <property type="molecule type" value="Genomic_DNA"/>
</dbReference>
<accession>A0AA48KB24</accession>
<name>A0AA48KB24_9BACT</name>
<protein>
    <recommendedName>
        <fullName evidence="2">Rubrerythrin diiron-binding domain-containing protein</fullName>
    </recommendedName>
</protein>
<dbReference type="SUPFAM" id="SSF47240">
    <property type="entry name" value="Ferritin-like"/>
    <property type="match status" value="1"/>
</dbReference>
<dbReference type="AlphaFoldDB" id="A0AA48KB24"/>